<dbReference type="EMBL" id="HG670875">
    <property type="protein sequence ID" value="CDI78484.1"/>
    <property type="molecule type" value="Genomic_DNA"/>
</dbReference>
<protein>
    <submittedName>
        <fullName evidence="2">Uncharacterized protein</fullName>
    </submittedName>
</protein>
<feature type="region of interest" description="Disordered" evidence="1">
    <location>
        <begin position="91"/>
        <end position="165"/>
    </location>
</feature>
<name>U6GIR7_EIMAC</name>
<evidence type="ECO:0000313" key="3">
    <source>
        <dbReference type="Proteomes" id="UP000018050"/>
    </source>
</evidence>
<gene>
    <name evidence="2" type="ORF">EAH_00034030</name>
</gene>
<dbReference type="AlphaFoldDB" id="U6GIR7"/>
<organism evidence="2 3">
    <name type="scientific">Eimeria acervulina</name>
    <name type="common">Coccidian parasite</name>
    <dbReference type="NCBI Taxonomy" id="5801"/>
    <lineage>
        <taxon>Eukaryota</taxon>
        <taxon>Sar</taxon>
        <taxon>Alveolata</taxon>
        <taxon>Apicomplexa</taxon>
        <taxon>Conoidasida</taxon>
        <taxon>Coccidia</taxon>
        <taxon>Eucoccidiorida</taxon>
        <taxon>Eimeriorina</taxon>
        <taxon>Eimeriidae</taxon>
        <taxon>Eimeria</taxon>
    </lineage>
</organism>
<dbReference type="GeneID" id="25271473"/>
<dbReference type="RefSeq" id="XP_013251291.1">
    <property type="nucleotide sequence ID" value="XM_013395837.1"/>
</dbReference>
<dbReference type="VEuPathDB" id="ToxoDB:EAH_00034030"/>
<evidence type="ECO:0000313" key="2">
    <source>
        <dbReference type="EMBL" id="CDI78484.1"/>
    </source>
</evidence>
<dbReference type="OMA" id="CEGNAED"/>
<reference evidence="2" key="1">
    <citation type="submission" date="2013-10" db="EMBL/GenBank/DDBJ databases">
        <title>Genomic analysis of the causative agents of coccidiosis in chickens.</title>
        <authorList>
            <person name="Reid A.J."/>
            <person name="Blake D."/>
            <person name="Billington K."/>
            <person name="Browne H."/>
            <person name="Dunn M."/>
            <person name="Hung S."/>
            <person name="Kawahara F."/>
            <person name="Miranda-Saavedra D."/>
            <person name="Mourier T."/>
            <person name="Nagra H."/>
            <person name="Otto T.D."/>
            <person name="Rawlings N."/>
            <person name="Sanchez A."/>
            <person name="Sanders M."/>
            <person name="Subramaniam C."/>
            <person name="Tay Y."/>
            <person name="Dear P."/>
            <person name="Doerig C."/>
            <person name="Gruber A."/>
            <person name="Parkinson J."/>
            <person name="Shirley M."/>
            <person name="Wan K.L."/>
            <person name="Berriman M."/>
            <person name="Tomley F."/>
            <person name="Pain A."/>
        </authorList>
    </citation>
    <scope>NUCLEOTIDE SEQUENCE [LARGE SCALE GENOMIC DNA]</scope>
    <source>
        <strain evidence="2">Houghton</strain>
    </source>
</reference>
<proteinExistence type="predicted"/>
<accession>U6GIR7</accession>
<feature type="compositionally biased region" description="Basic and acidic residues" evidence="1">
    <location>
        <begin position="106"/>
        <end position="115"/>
    </location>
</feature>
<reference evidence="2" key="2">
    <citation type="submission" date="2013-10" db="EMBL/GenBank/DDBJ databases">
        <authorList>
            <person name="Aslett M."/>
        </authorList>
    </citation>
    <scope>NUCLEOTIDE SEQUENCE [LARGE SCALE GENOMIC DNA]</scope>
    <source>
        <strain evidence="2">Houghton</strain>
    </source>
</reference>
<dbReference type="Proteomes" id="UP000018050">
    <property type="component" value="Unassembled WGS sequence"/>
</dbReference>
<sequence>MVQPVGAGSRAVVIGVHGANDCSFIDRRLHVLDYSGIIFISAYLLLFYINGAQEPGWCAVTKDLEANRYQNEQTPNHGLANACDSNSTGEEAWLAAGGDGPAEGEPPAKRPHLEEGPSGSVGSQQILVGSREEGGSAGETMAHQTQVAPRPTAPPMPSKEVKGKTWTDRDLGGVAALLELQGGGKVKVHLGAVGGAAVGRVLYVEGTGPPSTEPTPEGASARRMAVPIAAFLASQPSAAPRHPRIAPKRVLGRPAVRERRTRESMASLIVASMRNGPNAAARRPVVTPAAGVETGTAAGTAAGDAAGAAGNLSSGPSTGAGGEHAWRNPFLYLPSVLSENPVHFDGYKALQNGTPPLDPVPLLCTAHELLTRPVLTELQAKILANAAEQLVSHSLYFQKRPLPLSRPSRAAATLGVRYLVFETVVATLLALGDRLEGEWWDRFCNEVPHSYPYLPVFPSGRLDVGYNRMLLNTLALTAKRGLNFVQLGLCIEFRFILEEDKIGQGDGSINTAAVTTV</sequence>
<evidence type="ECO:0000256" key="1">
    <source>
        <dbReference type="SAM" id="MobiDB-lite"/>
    </source>
</evidence>
<dbReference type="OrthoDB" id="348851at2759"/>
<keyword evidence="3" id="KW-1185">Reference proteome</keyword>